<feature type="coiled-coil region" evidence="3">
    <location>
        <begin position="115"/>
        <end position="194"/>
    </location>
</feature>
<evidence type="ECO:0000256" key="4">
    <source>
        <dbReference type="SAM" id="MobiDB-lite"/>
    </source>
</evidence>
<proteinExistence type="inferred from homology"/>
<evidence type="ECO:0000313" key="5">
    <source>
        <dbReference type="Proteomes" id="UP000504602"/>
    </source>
</evidence>
<keyword evidence="5" id="KW-1185">Reference proteome</keyword>
<feature type="region of interest" description="Disordered" evidence="4">
    <location>
        <begin position="222"/>
        <end position="244"/>
    </location>
</feature>
<gene>
    <name evidence="6" type="primary">CDR2L</name>
</gene>
<feature type="compositionally biased region" description="Acidic residues" evidence="4">
    <location>
        <begin position="10"/>
        <end position="22"/>
    </location>
</feature>
<dbReference type="Proteomes" id="UP000504602">
    <property type="component" value="Unplaced"/>
</dbReference>
<dbReference type="InterPro" id="IPR026079">
    <property type="entry name" value="CDR2"/>
</dbReference>
<feature type="region of interest" description="Disordered" evidence="4">
    <location>
        <begin position="1"/>
        <end position="22"/>
    </location>
</feature>
<dbReference type="RefSeq" id="XP_030915820.1">
    <property type="nucleotide sequence ID" value="XM_031059960.1"/>
</dbReference>
<comment type="similarity">
    <text evidence="1">Belongs to the CDR2 family.</text>
</comment>
<evidence type="ECO:0000256" key="1">
    <source>
        <dbReference type="ARBA" id="ARBA00009019"/>
    </source>
</evidence>
<reference evidence="6" key="1">
    <citation type="submission" date="2025-08" db="UniProtKB">
        <authorList>
            <consortium name="RefSeq"/>
        </authorList>
    </citation>
    <scope>IDENTIFICATION</scope>
</reference>
<evidence type="ECO:0000256" key="3">
    <source>
        <dbReference type="SAM" id="Coils"/>
    </source>
</evidence>
<feature type="coiled-coil region" evidence="3">
    <location>
        <begin position="42"/>
        <end position="72"/>
    </location>
</feature>
<dbReference type="PANTHER" id="PTHR19232:SF10">
    <property type="entry name" value="CEREBELLAR DEGENERATION-RELATED PROTEIN 2-LIKE"/>
    <property type="match status" value="1"/>
</dbReference>
<evidence type="ECO:0000313" key="6">
    <source>
        <dbReference type="RefSeq" id="XP_030915820.1"/>
    </source>
</evidence>
<evidence type="ECO:0000256" key="2">
    <source>
        <dbReference type="ARBA" id="ARBA00023054"/>
    </source>
</evidence>
<keyword evidence="2 3" id="KW-0175">Coiled coil</keyword>
<dbReference type="CTD" id="30850"/>
<protein>
    <submittedName>
        <fullName evidence="6">Cerebellar degeneration-related protein 2-like isoform X2</fullName>
    </submittedName>
</protein>
<dbReference type="GeneID" id="102039823"/>
<dbReference type="AlphaFoldDB" id="A0A8N5ERG0"/>
<organism evidence="5 6">
    <name type="scientific">Geospiza fortis</name>
    <name type="common">Medium ground-finch</name>
    <dbReference type="NCBI Taxonomy" id="48883"/>
    <lineage>
        <taxon>Eukaryota</taxon>
        <taxon>Metazoa</taxon>
        <taxon>Chordata</taxon>
        <taxon>Craniata</taxon>
        <taxon>Vertebrata</taxon>
        <taxon>Euteleostomi</taxon>
        <taxon>Archelosauria</taxon>
        <taxon>Archosauria</taxon>
        <taxon>Dinosauria</taxon>
        <taxon>Saurischia</taxon>
        <taxon>Theropoda</taxon>
        <taxon>Coelurosauria</taxon>
        <taxon>Aves</taxon>
        <taxon>Neognathae</taxon>
        <taxon>Neoaves</taxon>
        <taxon>Telluraves</taxon>
        <taxon>Australaves</taxon>
        <taxon>Passeriformes</taxon>
        <taxon>Thraupidae</taxon>
        <taxon>Geospiza</taxon>
    </lineage>
</organism>
<name>A0A8N5ERG0_GEOFO</name>
<dbReference type="PANTHER" id="PTHR19232">
    <property type="entry name" value="CENTROCORTIN FAMILY MEMBER"/>
    <property type="match status" value="1"/>
</dbReference>
<accession>A0A8N5ERG0</accession>
<sequence length="393" mass="46278">MLSADRMEEFQSEEEEPWYDQQDLEQDLHLAAELGKTLLERNKELEDSLQQMYATNEELQKQVEEMRSLEQLRIRREKRERRRTIHTFPCLKELCSSPRYEDAFQVHSSSTEFNQKPLERENERLQAMVDSLRSQVNQEKQRKERVEREYTSVIQEYSDLEQRVCEMENCKLRIKELEAELLELQQMKQVKKYLLSREDNLSEALLEPLNNAPEADYIDLSEEEGGKSHGTSMTPSPNHPVRKSCSDTALNAIVTKDAVSRHEGNYTLHANNVRKRGMSILREVDEQYHALLEKYEELLSKCRQHKDSVRHTGVQTSRPISRDSSFRDFRGEGHELEERKTMEKTISKHVEAVDKRLEQSQPEYKALFKEIFSRIQKTKADINATKVKNKSSK</sequence>